<dbReference type="InterPro" id="IPR005025">
    <property type="entry name" value="FMN_Rdtase-like_dom"/>
</dbReference>
<keyword evidence="2" id="KW-0288">FMN</keyword>
<sequence>MKTIAFLGSPRKDGNTELLLNEAIRGVKETVSRDVIVFNLNLMKIAPCQDCGGCEKTGECVLDDDMTKLYPEIRSADRIILASPIFFFGLSAQSKTMIDRCQSFWCEKYLLKKPISPGNAGRKGLLIIVGGMKKEVGVECGGACAKAFFRTISVSEHIVLSFLGVDAKGAIRDHPTALKDAFEAGKRLSSV</sequence>
<evidence type="ECO:0000256" key="1">
    <source>
        <dbReference type="ARBA" id="ARBA00022630"/>
    </source>
</evidence>
<dbReference type="Gene3D" id="3.40.50.360">
    <property type="match status" value="1"/>
</dbReference>
<gene>
    <name evidence="4" type="ORF">NBG4_100045</name>
</gene>
<dbReference type="InterPro" id="IPR029039">
    <property type="entry name" value="Flavoprotein-like_sf"/>
</dbReference>
<evidence type="ECO:0000313" key="4">
    <source>
        <dbReference type="EMBL" id="SPP99605.1"/>
    </source>
</evidence>
<dbReference type="PANTHER" id="PTHR43278:SF4">
    <property type="entry name" value="NAD(P)H-DEPENDENT FMN-CONTAINING OXIDOREDUCTASE YWQN-RELATED"/>
    <property type="match status" value="1"/>
</dbReference>
<dbReference type="AlphaFoldDB" id="A0A2U3QE40"/>
<keyword evidence="5" id="KW-1185">Reference proteome</keyword>
<dbReference type="OrthoDB" id="9805976at2"/>
<dbReference type="SUPFAM" id="SSF52218">
    <property type="entry name" value="Flavoproteins"/>
    <property type="match status" value="1"/>
</dbReference>
<dbReference type="GO" id="GO:0016491">
    <property type="term" value="F:oxidoreductase activity"/>
    <property type="evidence" value="ECO:0007669"/>
    <property type="project" value="InterPro"/>
</dbReference>
<dbReference type="Proteomes" id="UP000245125">
    <property type="component" value="Unassembled WGS sequence"/>
</dbReference>
<feature type="domain" description="NADPH-dependent FMN reductase-like" evidence="3">
    <location>
        <begin position="1"/>
        <end position="126"/>
    </location>
</feature>
<accession>A0A2U3QE40</accession>
<dbReference type="EMBL" id="OUUY01000002">
    <property type="protein sequence ID" value="SPP99605.1"/>
    <property type="molecule type" value="Genomic_DNA"/>
</dbReference>
<dbReference type="PANTHER" id="PTHR43278">
    <property type="entry name" value="NAD(P)H-DEPENDENT FMN-CONTAINING OXIDOREDUCTASE YWQN-RELATED"/>
    <property type="match status" value="1"/>
</dbReference>
<organism evidence="4 5">
    <name type="scientific">Candidatus Sulfobium mesophilum</name>
    <dbReference type="NCBI Taxonomy" id="2016548"/>
    <lineage>
        <taxon>Bacteria</taxon>
        <taxon>Pseudomonadati</taxon>
        <taxon>Nitrospirota</taxon>
        <taxon>Nitrospiria</taxon>
        <taxon>Nitrospirales</taxon>
        <taxon>Nitrospiraceae</taxon>
        <taxon>Candidatus Sulfobium</taxon>
    </lineage>
</organism>
<name>A0A2U3QE40_9BACT</name>
<reference evidence="5" key="1">
    <citation type="submission" date="2018-03" db="EMBL/GenBank/DDBJ databases">
        <authorList>
            <person name="Zecchin S."/>
        </authorList>
    </citation>
    <scope>NUCLEOTIDE SEQUENCE [LARGE SCALE GENOMIC DNA]</scope>
</reference>
<evidence type="ECO:0000256" key="2">
    <source>
        <dbReference type="ARBA" id="ARBA00022643"/>
    </source>
</evidence>
<proteinExistence type="predicted"/>
<dbReference type="Pfam" id="PF03358">
    <property type="entry name" value="FMN_red"/>
    <property type="match status" value="1"/>
</dbReference>
<evidence type="ECO:0000259" key="3">
    <source>
        <dbReference type="Pfam" id="PF03358"/>
    </source>
</evidence>
<evidence type="ECO:0000313" key="5">
    <source>
        <dbReference type="Proteomes" id="UP000245125"/>
    </source>
</evidence>
<protein>
    <submittedName>
        <fullName evidence="4">NADPH-dependent fmn reductase</fullName>
    </submittedName>
</protein>
<keyword evidence="1" id="KW-0285">Flavoprotein</keyword>
<dbReference type="InterPro" id="IPR051796">
    <property type="entry name" value="ISF_SsuE-like"/>
</dbReference>